<dbReference type="RefSeq" id="WP_379838373.1">
    <property type="nucleotide sequence ID" value="NZ_JBHRYQ010000001.1"/>
</dbReference>
<reference evidence="3" key="1">
    <citation type="journal article" date="2019" name="Int. J. Syst. Evol. Microbiol.">
        <title>The Global Catalogue of Microorganisms (GCM) 10K type strain sequencing project: providing services to taxonomists for standard genome sequencing and annotation.</title>
        <authorList>
            <consortium name="The Broad Institute Genomics Platform"/>
            <consortium name="The Broad Institute Genome Sequencing Center for Infectious Disease"/>
            <person name="Wu L."/>
            <person name="Ma J."/>
        </authorList>
    </citation>
    <scope>NUCLEOTIDE SEQUENCE [LARGE SCALE GENOMIC DNA]</scope>
    <source>
        <strain evidence="3">CECT 7956</strain>
    </source>
</reference>
<keyword evidence="3" id="KW-1185">Reference proteome</keyword>
<evidence type="ECO:0008006" key="4">
    <source>
        <dbReference type="Google" id="ProtNLM"/>
    </source>
</evidence>
<evidence type="ECO:0000256" key="1">
    <source>
        <dbReference type="SAM" id="Phobius"/>
    </source>
</evidence>
<evidence type="ECO:0000313" key="2">
    <source>
        <dbReference type="EMBL" id="MFC3811535.1"/>
    </source>
</evidence>
<protein>
    <recommendedName>
        <fullName evidence="4">Anti-sigma factor</fullName>
    </recommendedName>
</protein>
<gene>
    <name evidence="2" type="ORF">ACFOOI_12810</name>
</gene>
<evidence type="ECO:0000313" key="3">
    <source>
        <dbReference type="Proteomes" id="UP001595616"/>
    </source>
</evidence>
<dbReference type="Proteomes" id="UP001595616">
    <property type="component" value="Unassembled WGS sequence"/>
</dbReference>
<comment type="caution">
    <text evidence="2">The sequence shown here is derived from an EMBL/GenBank/DDBJ whole genome shotgun (WGS) entry which is preliminary data.</text>
</comment>
<name>A0ABV7YX03_9BACT</name>
<sequence>MRKENKHQVDEYFLSKLGDFEVQPSSEARQKFLSKLEEKEHKPAGIFVFKYFSMAASMLLFLGLGWWYFSDTSDVKPTELASVNIPTQKSAANQVPEVVNVDNEKYLKSSSLAETSALVKETIEASNVKILAPTSSKDKNTFGANLAINENNNALAELKRYSHINVDDSIEFIENKSNSGNSDFTEQSYEEVQIAYEPRSIDDTYILISPIPAETPTFTELSRPPGEFDHYAAPDRIVFEQDVSLVAKVLKEVKQLKKGEKVDFSKLGFKPIEELALSEDGFLVSESRQIKQKLNWIKTKIINN</sequence>
<keyword evidence="1" id="KW-0812">Transmembrane</keyword>
<accession>A0ABV7YX03</accession>
<organism evidence="2 3">
    <name type="scientific">Lacihabitans lacunae</name>
    <dbReference type="NCBI Taxonomy" id="1028214"/>
    <lineage>
        <taxon>Bacteria</taxon>
        <taxon>Pseudomonadati</taxon>
        <taxon>Bacteroidota</taxon>
        <taxon>Cytophagia</taxon>
        <taxon>Cytophagales</taxon>
        <taxon>Leadbetterellaceae</taxon>
        <taxon>Lacihabitans</taxon>
    </lineage>
</organism>
<proteinExistence type="predicted"/>
<dbReference type="EMBL" id="JBHRYQ010000001">
    <property type="protein sequence ID" value="MFC3811535.1"/>
    <property type="molecule type" value="Genomic_DNA"/>
</dbReference>
<keyword evidence="1" id="KW-1133">Transmembrane helix</keyword>
<feature type="transmembrane region" description="Helical" evidence="1">
    <location>
        <begin position="48"/>
        <end position="69"/>
    </location>
</feature>
<keyword evidence="1" id="KW-0472">Membrane</keyword>